<dbReference type="PANTHER" id="PTHR10584:SF166">
    <property type="entry name" value="RIBOKINASE"/>
    <property type="match status" value="1"/>
</dbReference>
<evidence type="ECO:0000256" key="1">
    <source>
        <dbReference type="ARBA" id="ARBA00005380"/>
    </source>
</evidence>
<dbReference type="SUPFAM" id="SSF53613">
    <property type="entry name" value="Ribokinase-like"/>
    <property type="match status" value="1"/>
</dbReference>
<feature type="active site" description="Proton acceptor" evidence="12">
    <location>
        <position position="245"/>
    </location>
</feature>
<comment type="subunit">
    <text evidence="12">Homodimer.</text>
</comment>
<evidence type="ECO:0000256" key="10">
    <source>
        <dbReference type="ARBA" id="ARBA00022958"/>
    </source>
</evidence>
<comment type="similarity">
    <text evidence="12">Belongs to the carbohydrate kinase PfkB family. Ribokinase subfamily.</text>
</comment>
<feature type="binding site" evidence="12">
    <location>
        <position position="239"/>
    </location>
    <ligand>
        <name>K(+)</name>
        <dbReference type="ChEBI" id="CHEBI:29103"/>
    </ligand>
</feature>
<proteinExistence type="inferred from homology"/>
<accession>A0A1G8JV47</accession>
<dbReference type="PRINTS" id="PR00990">
    <property type="entry name" value="RIBOKINASE"/>
</dbReference>
<comment type="pathway">
    <text evidence="12">Carbohydrate metabolism; D-ribose degradation; D-ribose 5-phosphate from beta-D-ribopyranose: step 2/2.</text>
</comment>
<comment type="similarity">
    <text evidence="1">Belongs to the carbohydrate kinase pfkB family.</text>
</comment>
<feature type="binding site" evidence="12">
    <location>
        <begin position="39"/>
        <end position="43"/>
    </location>
    <ligand>
        <name>substrate</name>
    </ligand>
</feature>
<evidence type="ECO:0000256" key="5">
    <source>
        <dbReference type="ARBA" id="ARBA00022723"/>
    </source>
</evidence>
<dbReference type="InterPro" id="IPR002173">
    <property type="entry name" value="Carboh/pur_kinase_PfkB_CS"/>
</dbReference>
<dbReference type="InterPro" id="IPR029056">
    <property type="entry name" value="Ribokinase-like"/>
</dbReference>
<feature type="domain" description="Carbohydrate kinase PfkB" evidence="13">
    <location>
        <begin position="1"/>
        <end position="287"/>
    </location>
</feature>
<keyword evidence="6 12" id="KW-0547">Nucleotide-binding</keyword>
<dbReference type="PROSITE" id="PS00583">
    <property type="entry name" value="PFKB_KINASES_1"/>
    <property type="match status" value="1"/>
</dbReference>
<comment type="caution">
    <text evidence="12">Lacks conserved residue(s) required for the propagation of feature annotation.</text>
</comment>
<feature type="binding site" evidence="12">
    <location>
        <position position="278"/>
    </location>
    <ligand>
        <name>K(+)</name>
        <dbReference type="ChEBI" id="CHEBI:29103"/>
    </ligand>
</feature>
<dbReference type="AlphaFoldDB" id="A0A1G8JV47"/>
<keyword evidence="9 12" id="KW-0460">Magnesium</keyword>
<evidence type="ECO:0000256" key="3">
    <source>
        <dbReference type="ARBA" id="ARBA00016943"/>
    </source>
</evidence>
<name>A0A1G8JV47_9LACT</name>
<feature type="binding site" evidence="12">
    <location>
        <position position="245"/>
    </location>
    <ligand>
        <name>substrate</name>
    </ligand>
</feature>
<feature type="binding site" evidence="12">
    <location>
        <begin position="244"/>
        <end position="245"/>
    </location>
    <ligand>
        <name>ATP</name>
        <dbReference type="ChEBI" id="CHEBI:30616"/>
    </ligand>
</feature>
<gene>
    <name evidence="12 14" type="primary">rbsK</name>
    <name evidence="14" type="ORF">CJ205_01475</name>
</gene>
<dbReference type="InterPro" id="IPR002139">
    <property type="entry name" value="Ribo/fructo_kinase"/>
</dbReference>
<feature type="binding site" evidence="12">
    <location>
        <begin position="11"/>
        <end position="13"/>
    </location>
    <ligand>
        <name>substrate</name>
    </ligand>
</feature>
<dbReference type="UniPathway" id="UPA00916">
    <property type="reaction ID" value="UER00889"/>
</dbReference>
<comment type="function">
    <text evidence="12">Catalyzes the phosphorylation of ribose at O-5 in a reaction requiring ATP and magnesium. The resulting D-ribose-5-phosphate can then be used either for sythesis of nucleotides, histidine, and tryptophan, or as a component of the pentose phosphate pathway.</text>
</comment>
<feature type="binding site" evidence="12">
    <location>
        <position position="275"/>
    </location>
    <ligand>
        <name>K(+)</name>
        <dbReference type="ChEBI" id="CHEBI:29103"/>
    </ligand>
</feature>
<dbReference type="InterPro" id="IPR011877">
    <property type="entry name" value="Ribokinase"/>
</dbReference>
<feature type="binding site" evidence="12">
    <location>
        <position position="280"/>
    </location>
    <ligand>
        <name>K(+)</name>
        <dbReference type="ChEBI" id="CHEBI:29103"/>
    </ligand>
</feature>
<feature type="binding site" evidence="12">
    <location>
        <position position="183"/>
    </location>
    <ligand>
        <name>ATP</name>
        <dbReference type="ChEBI" id="CHEBI:30616"/>
    </ligand>
</feature>
<comment type="activity regulation">
    <text evidence="12">Activated by a monovalent cation that binds near, but not in, the active site. The most likely occupant of the site in vivo is potassium. Ion binding induces a conformational change that may alter substrate affinity.</text>
</comment>
<keyword evidence="7 12" id="KW-0418">Kinase</keyword>
<evidence type="ECO:0000256" key="7">
    <source>
        <dbReference type="ARBA" id="ARBA00022777"/>
    </source>
</evidence>
<keyword evidence="12" id="KW-0963">Cytoplasm</keyword>
<evidence type="ECO:0000313" key="14">
    <source>
        <dbReference type="EMBL" id="PMC59002.1"/>
    </source>
</evidence>
<evidence type="ECO:0000256" key="9">
    <source>
        <dbReference type="ARBA" id="ARBA00022842"/>
    </source>
</evidence>
<comment type="cofactor">
    <cofactor evidence="12">
        <name>Mg(2+)</name>
        <dbReference type="ChEBI" id="CHEBI:18420"/>
    </cofactor>
    <text evidence="12">Requires a divalent cation, most likely magnesium in vivo, as an electrophilic catalyst to aid phosphoryl group transfer. It is the chelate of the metal and the nucleotide that is the actual substrate.</text>
</comment>
<dbReference type="Gene3D" id="3.40.1190.20">
    <property type="match status" value="1"/>
</dbReference>
<keyword evidence="8 12" id="KW-0067">ATP-binding</keyword>
<dbReference type="InterPro" id="IPR011611">
    <property type="entry name" value="PfkB_dom"/>
</dbReference>
<keyword evidence="4 12" id="KW-0808">Transferase</keyword>
<evidence type="ECO:0000256" key="8">
    <source>
        <dbReference type="ARBA" id="ARBA00022840"/>
    </source>
</evidence>
<dbReference type="PANTHER" id="PTHR10584">
    <property type="entry name" value="SUGAR KINASE"/>
    <property type="match status" value="1"/>
</dbReference>
<dbReference type="GO" id="GO:0005829">
    <property type="term" value="C:cytosol"/>
    <property type="evidence" value="ECO:0007669"/>
    <property type="project" value="TreeGrafter"/>
</dbReference>
<dbReference type="PROSITE" id="PS00584">
    <property type="entry name" value="PFKB_KINASES_2"/>
    <property type="match status" value="1"/>
</dbReference>
<dbReference type="OrthoDB" id="9775849at2"/>
<dbReference type="NCBIfam" id="TIGR02152">
    <property type="entry name" value="D_ribokin_bact"/>
    <property type="match status" value="1"/>
</dbReference>
<reference evidence="14 15" key="1">
    <citation type="submission" date="2017-09" db="EMBL/GenBank/DDBJ databases">
        <title>Bacterial strain isolated from the female urinary microbiota.</title>
        <authorList>
            <person name="Thomas-White K."/>
            <person name="Kumar N."/>
            <person name="Forster S."/>
            <person name="Putonti C."/>
            <person name="Lawley T."/>
            <person name="Wolfe A.J."/>
        </authorList>
    </citation>
    <scope>NUCLEOTIDE SEQUENCE [LARGE SCALE GENOMIC DNA]</scope>
    <source>
        <strain evidence="14 15">UMB0852</strain>
    </source>
</reference>
<evidence type="ECO:0000256" key="11">
    <source>
        <dbReference type="ARBA" id="ARBA00023277"/>
    </source>
</evidence>
<dbReference type="Proteomes" id="UP000235682">
    <property type="component" value="Unassembled WGS sequence"/>
</dbReference>
<dbReference type="RefSeq" id="WP_092084392.1">
    <property type="nucleotide sequence ID" value="NZ_PNFY01000002.1"/>
</dbReference>
<evidence type="ECO:0000259" key="13">
    <source>
        <dbReference type="Pfam" id="PF00294"/>
    </source>
</evidence>
<dbReference type="CDD" id="cd01174">
    <property type="entry name" value="ribokinase"/>
    <property type="match status" value="1"/>
</dbReference>
<dbReference type="HAMAP" id="MF_01987">
    <property type="entry name" value="Ribokinase"/>
    <property type="match status" value="1"/>
</dbReference>
<keyword evidence="15" id="KW-1185">Reference proteome</keyword>
<keyword evidence="10 12" id="KW-0630">Potassium</keyword>
<dbReference type="GO" id="GO:0019303">
    <property type="term" value="P:D-ribose catabolic process"/>
    <property type="evidence" value="ECO:0007669"/>
    <property type="project" value="UniProtKB-UniRule"/>
</dbReference>
<evidence type="ECO:0000256" key="4">
    <source>
        <dbReference type="ARBA" id="ARBA00022679"/>
    </source>
</evidence>
<dbReference type="GO" id="GO:0005524">
    <property type="term" value="F:ATP binding"/>
    <property type="evidence" value="ECO:0007669"/>
    <property type="project" value="UniProtKB-UniRule"/>
</dbReference>
<evidence type="ECO:0000256" key="6">
    <source>
        <dbReference type="ARBA" id="ARBA00022741"/>
    </source>
</evidence>
<dbReference type="GO" id="GO:0046872">
    <property type="term" value="F:metal ion binding"/>
    <property type="evidence" value="ECO:0007669"/>
    <property type="project" value="UniProtKB-KW"/>
</dbReference>
<dbReference type="EC" id="2.7.1.15" evidence="2 12"/>
<evidence type="ECO:0000256" key="12">
    <source>
        <dbReference type="HAMAP-Rule" id="MF_01987"/>
    </source>
</evidence>
<keyword evidence="11 12" id="KW-0119">Carbohydrate metabolism</keyword>
<protein>
    <recommendedName>
        <fullName evidence="3 12">Ribokinase</fullName>
        <shortName evidence="12">RK</shortName>
        <ecNumber evidence="2 12">2.7.1.15</ecNumber>
    </recommendedName>
</protein>
<feature type="binding site" evidence="12">
    <location>
        <begin position="210"/>
        <end position="215"/>
    </location>
    <ligand>
        <name>ATP</name>
        <dbReference type="ChEBI" id="CHEBI:30616"/>
    </ligand>
</feature>
<dbReference type="STRING" id="84521.SAMN04487994_100712"/>
<organism evidence="14 15">
    <name type="scientific">Dolosicoccus paucivorans</name>
    <dbReference type="NCBI Taxonomy" id="84521"/>
    <lineage>
        <taxon>Bacteria</taxon>
        <taxon>Bacillati</taxon>
        <taxon>Bacillota</taxon>
        <taxon>Bacilli</taxon>
        <taxon>Lactobacillales</taxon>
        <taxon>Aerococcaceae</taxon>
        <taxon>Dolosicoccus</taxon>
    </lineage>
</organism>
<sequence length="303" mass="32431">MAKIIVVGSISTDFVVETHNQPAQGETVFGEDFNTSFGGKGANQAVACAKLGANTAMIGAIGDDSFGKALIDNLKDYHIDTKAVKTAKNTPSGSAIITLYNRDNSIIYVAGANNKVTPEDIKNQTDLIQSADMVIVQNETPLPTVESLIEVCHQLNVPLILNPAPARLLGQQWIDKTTYLTPNETEFAELFPGEEVEAVLKHYPNKLIITLGSKGALFHNGDQLVEVPAFLVEPEEVIDTTGAGDTFNGALAVALSNDLSLEEAIRFANLAGSLSIQQKGAQGGIPTLDEMKQSPHFDAKWNI</sequence>
<dbReference type="GO" id="GO:0004747">
    <property type="term" value="F:ribokinase activity"/>
    <property type="evidence" value="ECO:0007669"/>
    <property type="project" value="UniProtKB-UniRule"/>
</dbReference>
<comment type="subcellular location">
    <subcellularLocation>
        <location evidence="12">Cytoplasm</location>
    </subcellularLocation>
</comment>
<keyword evidence="5 12" id="KW-0479">Metal-binding</keyword>
<evidence type="ECO:0000256" key="2">
    <source>
        <dbReference type="ARBA" id="ARBA00012035"/>
    </source>
</evidence>
<comment type="catalytic activity">
    <reaction evidence="12">
        <text>D-ribose + ATP = D-ribose 5-phosphate + ADP + H(+)</text>
        <dbReference type="Rhea" id="RHEA:13697"/>
        <dbReference type="ChEBI" id="CHEBI:15378"/>
        <dbReference type="ChEBI" id="CHEBI:30616"/>
        <dbReference type="ChEBI" id="CHEBI:47013"/>
        <dbReference type="ChEBI" id="CHEBI:78346"/>
        <dbReference type="ChEBI" id="CHEBI:456216"/>
        <dbReference type="EC" id="2.7.1.15"/>
    </reaction>
</comment>
<evidence type="ECO:0000313" key="15">
    <source>
        <dbReference type="Proteomes" id="UP000235682"/>
    </source>
</evidence>
<dbReference type="EMBL" id="PNHE01000003">
    <property type="protein sequence ID" value="PMC59002.1"/>
    <property type="molecule type" value="Genomic_DNA"/>
</dbReference>
<feature type="binding site" evidence="12">
    <location>
        <position position="241"/>
    </location>
    <ligand>
        <name>K(+)</name>
        <dbReference type="ChEBI" id="CHEBI:29103"/>
    </ligand>
</feature>
<feature type="binding site" evidence="12">
    <location>
        <position position="269"/>
    </location>
    <ligand>
        <name>ATP</name>
        <dbReference type="ChEBI" id="CHEBI:30616"/>
    </ligand>
</feature>
<dbReference type="Pfam" id="PF00294">
    <property type="entry name" value="PfkB"/>
    <property type="match status" value="1"/>
</dbReference>
<feature type="binding site" evidence="12">
    <location>
        <position position="139"/>
    </location>
    <ligand>
        <name>substrate</name>
    </ligand>
</feature>
<comment type="caution">
    <text evidence="14">The sequence shown here is derived from an EMBL/GenBank/DDBJ whole genome shotgun (WGS) entry which is preliminary data.</text>
</comment>